<sequence>MEKVLELEEEANRSHDASANLPNKLSLSLLSLPGEIRNRIYTHVLSGVDAAKLVRSSPSGPRDSFLPMSQACKQLHDEFLSWFQEHTTISVELAELNSYLRTFHPNNKPCVKNHPVKLCLLLPKNEPRPCRNAPYTDLTRLHTLRSQCTNFTVQVAQPSALRNVIVAGTVTRLPREAAALEQALRRLASAPLPVAEGILAVRLIMMPARSHAHPVLWLVVKQHTVLPGEWPWYGAVDLHGESAALWQTWLSKNSLEKVEGWDIYVTVTQSREEVPWCMWLSRGEEEYQAVPEKEALEKALKDKEKEGEDREWDLETLGLSSGLAGGWDWDERARRARAAKAEQVVRAQRVRSARQVRHE</sequence>
<dbReference type="PANTHER" id="PTHR42085">
    <property type="entry name" value="F-BOX DOMAIN-CONTAINING PROTEIN"/>
    <property type="match status" value="1"/>
</dbReference>
<reference evidence="1 2" key="1">
    <citation type="journal article" date="2017" name="Genome Announc.">
        <title>Genome sequence of the saprophytic ascomycete Epicoccum nigrum ICMP 19927 strain isolated from New Zealand.</title>
        <authorList>
            <person name="Fokin M."/>
            <person name="Fleetwood D."/>
            <person name="Weir B.S."/>
            <person name="Villas-Boas S.G."/>
        </authorList>
    </citation>
    <scope>NUCLEOTIDE SEQUENCE [LARGE SCALE GENOMIC DNA]</scope>
    <source>
        <strain evidence="1 2">ICMP 19927</strain>
    </source>
</reference>
<dbReference type="PANTHER" id="PTHR42085:SF1">
    <property type="entry name" value="F-BOX DOMAIN-CONTAINING PROTEIN"/>
    <property type="match status" value="1"/>
</dbReference>
<dbReference type="EMBL" id="KZ107860">
    <property type="protein sequence ID" value="OSS43947.1"/>
    <property type="molecule type" value="Genomic_DNA"/>
</dbReference>
<dbReference type="Proteomes" id="UP000193240">
    <property type="component" value="Unassembled WGS sequence"/>
</dbReference>
<evidence type="ECO:0000313" key="1">
    <source>
        <dbReference type="EMBL" id="OSS43947.1"/>
    </source>
</evidence>
<keyword evidence="2" id="KW-1185">Reference proteome</keyword>
<accession>A0A1Y2LL68</accession>
<organism evidence="1 2">
    <name type="scientific">Epicoccum nigrum</name>
    <name type="common">Soil fungus</name>
    <name type="synonym">Epicoccum purpurascens</name>
    <dbReference type="NCBI Taxonomy" id="105696"/>
    <lineage>
        <taxon>Eukaryota</taxon>
        <taxon>Fungi</taxon>
        <taxon>Dikarya</taxon>
        <taxon>Ascomycota</taxon>
        <taxon>Pezizomycotina</taxon>
        <taxon>Dothideomycetes</taxon>
        <taxon>Pleosporomycetidae</taxon>
        <taxon>Pleosporales</taxon>
        <taxon>Pleosporineae</taxon>
        <taxon>Didymellaceae</taxon>
        <taxon>Epicoccum</taxon>
    </lineage>
</organism>
<evidence type="ECO:0008006" key="3">
    <source>
        <dbReference type="Google" id="ProtNLM"/>
    </source>
</evidence>
<proteinExistence type="predicted"/>
<dbReference type="InterPro" id="IPR038883">
    <property type="entry name" value="AN11006-like"/>
</dbReference>
<dbReference type="InParanoid" id="A0A1Y2LL68"/>
<evidence type="ECO:0000313" key="2">
    <source>
        <dbReference type="Proteomes" id="UP000193240"/>
    </source>
</evidence>
<name>A0A1Y2LL68_EPING</name>
<dbReference type="AlphaFoldDB" id="A0A1Y2LL68"/>
<protein>
    <recommendedName>
        <fullName evidence="3">F-box domain-containing protein</fullName>
    </recommendedName>
</protein>
<gene>
    <name evidence="1" type="ORF">B5807_11336</name>
</gene>